<dbReference type="CDD" id="cd07377">
    <property type="entry name" value="WHTH_GntR"/>
    <property type="match status" value="1"/>
</dbReference>
<dbReference type="InterPro" id="IPR000524">
    <property type="entry name" value="Tscrpt_reg_HTH_GntR"/>
</dbReference>
<dbReference type="PROSITE" id="PS50949">
    <property type="entry name" value="HTH_GNTR"/>
    <property type="match status" value="1"/>
</dbReference>
<dbReference type="Gene3D" id="1.20.120.530">
    <property type="entry name" value="GntR ligand-binding domain-like"/>
    <property type="match status" value="1"/>
</dbReference>
<evidence type="ECO:0000259" key="4">
    <source>
        <dbReference type="PROSITE" id="PS50949"/>
    </source>
</evidence>
<dbReference type="Pfam" id="PF00392">
    <property type="entry name" value="GntR"/>
    <property type="match status" value="1"/>
</dbReference>
<dbReference type="SUPFAM" id="SSF46785">
    <property type="entry name" value="Winged helix' DNA-binding domain"/>
    <property type="match status" value="1"/>
</dbReference>
<evidence type="ECO:0000256" key="2">
    <source>
        <dbReference type="ARBA" id="ARBA00023125"/>
    </source>
</evidence>
<keyword evidence="3" id="KW-0804">Transcription</keyword>
<dbReference type="KEGG" id="tsv:DSM104635_00632"/>
<evidence type="ECO:0000256" key="1">
    <source>
        <dbReference type="ARBA" id="ARBA00023015"/>
    </source>
</evidence>
<dbReference type="SMART" id="SM00345">
    <property type="entry name" value="HTH_GNTR"/>
    <property type="match status" value="1"/>
</dbReference>
<evidence type="ECO:0000313" key="5">
    <source>
        <dbReference type="EMBL" id="QGZ93819.1"/>
    </source>
</evidence>
<keyword evidence="6" id="KW-1185">Reference proteome</keyword>
<dbReference type="InterPro" id="IPR011711">
    <property type="entry name" value="GntR_C"/>
</dbReference>
<keyword evidence="1" id="KW-0805">Transcription regulation</keyword>
<dbReference type="PANTHER" id="PTHR43537">
    <property type="entry name" value="TRANSCRIPTIONAL REGULATOR, GNTR FAMILY"/>
    <property type="match status" value="1"/>
</dbReference>
<dbReference type="AlphaFoldDB" id="A0A6I6MHE2"/>
<gene>
    <name evidence="5" type="primary">csiR</name>
    <name evidence="5" type="ORF">DSM104635_00632</name>
</gene>
<evidence type="ECO:0000256" key="3">
    <source>
        <dbReference type="ARBA" id="ARBA00023163"/>
    </source>
</evidence>
<dbReference type="SMART" id="SM00895">
    <property type="entry name" value="FCD"/>
    <property type="match status" value="1"/>
</dbReference>
<dbReference type="GO" id="GO:0003677">
    <property type="term" value="F:DNA binding"/>
    <property type="evidence" value="ECO:0007669"/>
    <property type="project" value="UniProtKB-KW"/>
</dbReference>
<dbReference type="SUPFAM" id="SSF48008">
    <property type="entry name" value="GntR ligand-binding domain-like"/>
    <property type="match status" value="1"/>
</dbReference>
<reference evidence="6" key="1">
    <citation type="submission" date="2019-12" db="EMBL/GenBank/DDBJ databases">
        <title>Complete genome of Terracaulis silvestris 0127_4.</title>
        <authorList>
            <person name="Vieira S."/>
            <person name="Riedel T."/>
            <person name="Sproer C."/>
            <person name="Pascual J."/>
            <person name="Boedeker C."/>
            <person name="Overmann J."/>
        </authorList>
    </citation>
    <scope>NUCLEOTIDE SEQUENCE [LARGE SCALE GENOMIC DNA]</scope>
    <source>
        <strain evidence="6">0127_4</strain>
    </source>
</reference>
<name>A0A6I6MHE2_9CAUL</name>
<dbReference type="InterPro" id="IPR036390">
    <property type="entry name" value="WH_DNA-bd_sf"/>
</dbReference>
<dbReference type="PANTHER" id="PTHR43537:SF50">
    <property type="entry name" value="TRANSCRIPTIONAL REGULATORY PROTEIN"/>
    <property type="match status" value="1"/>
</dbReference>
<dbReference type="GO" id="GO:0003700">
    <property type="term" value="F:DNA-binding transcription factor activity"/>
    <property type="evidence" value="ECO:0007669"/>
    <property type="project" value="InterPro"/>
</dbReference>
<dbReference type="PRINTS" id="PR00035">
    <property type="entry name" value="HTHGNTR"/>
</dbReference>
<dbReference type="InterPro" id="IPR008920">
    <property type="entry name" value="TF_FadR/GntR_C"/>
</dbReference>
<dbReference type="Pfam" id="PF07729">
    <property type="entry name" value="FCD"/>
    <property type="match status" value="1"/>
</dbReference>
<dbReference type="InterPro" id="IPR036388">
    <property type="entry name" value="WH-like_DNA-bd_sf"/>
</dbReference>
<evidence type="ECO:0000313" key="6">
    <source>
        <dbReference type="Proteomes" id="UP000431269"/>
    </source>
</evidence>
<protein>
    <submittedName>
        <fullName evidence="5">Carbon starvation induced regulator</fullName>
    </submittedName>
</protein>
<dbReference type="RefSeq" id="WP_158764810.1">
    <property type="nucleotide sequence ID" value="NZ_CP047045.1"/>
</dbReference>
<dbReference type="Gene3D" id="1.10.10.10">
    <property type="entry name" value="Winged helix-like DNA-binding domain superfamily/Winged helix DNA-binding domain"/>
    <property type="match status" value="1"/>
</dbReference>
<organism evidence="5 6">
    <name type="scientific">Terricaulis silvestris</name>
    <dbReference type="NCBI Taxonomy" id="2686094"/>
    <lineage>
        <taxon>Bacteria</taxon>
        <taxon>Pseudomonadati</taxon>
        <taxon>Pseudomonadota</taxon>
        <taxon>Alphaproteobacteria</taxon>
        <taxon>Caulobacterales</taxon>
        <taxon>Caulobacteraceae</taxon>
        <taxon>Terricaulis</taxon>
    </lineage>
</organism>
<keyword evidence="2" id="KW-0238">DNA-binding</keyword>
<proteinExistence type="predicted"/>
<accession>A0A6I6MHE2</accession>
<dbReference type="Proteomes" id="UP000431269">
    <property type="component" value="Chromosome"/>
</dbReference>
<feature type="domain" description="HTH gntR-type" evidence="4">
    <location>
        <begin position="12"/>
        <end position="79"/>
    </location>
</feature>
<dbReference type="EMBL" id="CP047045">
    <property type="protein sequence ID" value="QGZ93819.1"/>
    <property type="molecule type" value="Genomic_DNA"/>
</dbReference>
<sequence>MSADTGLKIEPRSLQAEVLDRLRDEIIRGVWKPGVRLQERTLCERFGISRSPLREAYQVLAAEGLLDLLRNRGAVVSTPSYDESMDAFTLLATLETLSIELACAKGTDDELDAIGEIHRREVAAAARRDEAKAFELNNKLHRAVVEASHNGPVMDAHLIVSRQIIRVQNATGFLLPDMPADEHIGFIEPLLKRSKAAAVKGLRAHLAHVRDNIARRLETLVATPEKRPAA</sequence>